<keyword evidence="2" id="KW-1185">Reference proteome</keyword>
<protein>
    <submittedName>
        <fullName evidence="1">Uncharacterized protein</fullName>
    </submittedName>
</protein>
<sequence>MQNSFQSFVEYNTWVERLIRGLRLNIRIVIKASKPIFQLFPKLIPLHLSKPNKFTSLFEQPSDPAISISITHQLGW</sequence>
<proteinExistence type="predicted"/>
<name>A0AAN9MUG9_CANGL</name>
<evidence type="ECO:0000313" key="1">
    <source>
        <dbReference type="EMBL" id="KAK7358648.1"/>
    </source>
</evidence>
<organism evidence="1 2">
    <name type="scientific">Canavalia gladiata</name>
    <name type="common">Sword bean</name>
    <name type="synonym">Dolichos gladiatus</name>
    <dbReference type="NCBI Taxonomy" id="3824"/>
    <lineage>
        <taxon>Eukaryota</taxon>
        <taxon>Viridiplantae</taxon>
        <taxon>Streptophyta</taxon>
        <taxon>Embryophyta</taxon>
        <taxon>Tracheophyta</taxon>
        <taxon>Spermatophyta</taxon>
        <taxon>Magnoliopsida</taxon>
        <taxon>eudicotyledons</taxon>
        <taxon>Gunneridae</taxon>
        <taxon>Pentapetalae</taxon>
        <taxon>rosids</taxon>
        <taxon>fabids</taxon>
        <taxon>Fabales</taxon>
        <taxon>Fabaceae</taxon>
        <taxon>Papilionoideae</taxon>
        <taxon>50 kb inversion clade</taxon>
        <taxon>NPAAA clade</taxon>
        <taxon>indigoferoid/millettioid clade</taxon>
        <taxon>Phaseoleae</taxon>
        <taxon>Canavalia</taxon>
    </lineage>
</organism>
<gene>
    <name evidence="1" type="ORF">VNO77_00586</name>
</gene>
<dbReference type="EMBL" id="JAYMYQ010000001">
    <property type="protein sequence ID" value="KAK7358648.1"/>
    <property type="molecule type" value="Genomic_DNA"/>
</dbReference>
<reference evidence="1 2" key="1">
    <citation type="submission" date="2024-01" db="EMBL/GenBank/DDBJ databases">
        <title>The genomes of 5 underutilized Papilionoideae crops provide insights into root nodulation and disease resistanc.</title>
        <authorList>
            <person name="Jiang F."/>
        </authorList>
    </citation>
    <scope>NUCLEOTIDE SEQUENCE [LARGE SCALE GENOMIC DNA]</scope>
    <source>
        <strain evidence="1">LVBAO_FW01</strain>
        <tissue evidence="1">Leaves</tissue>
    </source>
</reference>
<dbReference type="AlphaFoldDB" id="A0AAN9MUG9"/>
<evidence type="ECO:0000313" key="2">
    <source>
        <dbReference type="Proteomes" id="UP001367508"/>
    </source>
</evidence>
<comment type="caution">
    <text evidence="1">The sequence shown here is derived from an EMBL/GenBank/DDBJ whole genome shotgun (WGS) entry which is preliminary data.</text>
</comment>
<dbReference type="Proteomes" id="UP001367508">
    <property type="component" value="Unassembled WGS sequence"/>
</dbReference>
<accession>A0AAN9MUG9</accession>